<dbReference type="Gene3D" id="3.40.1800.20">
    <property type="match status" value="1"/>
</dbReference>
<dbReference type="InterPro" id="IPR007889">
    <property type="entry name" value="HTH_Psq"/>
</dbReference>
<feature type="domain" description="C2H2-type" evidence="9">
    <location>
        <begin position="785"/>
        <end position="812"/>
    </location>
</feature>
<name>A0ABN8B6C3_CHISP</name>
<dbReference type="PANTHER" id="PTHR24379:SF127">
    <property type="entry name" value="BLOODY FINGERS-RELATED"/>
    <property type="match status" value="1"/>
</dbReference>
<evidence type="ECO:0000313" key="12">
    <source>
        <dbReference type="Proteomes" id="UP001153292"/>
    </source>
</evidence>
<comment type="subcellular location">
    <subcellularLocation>
        <location evidence="1">Nucleus</location>
    </subcellularLocation>
</comment>
<feature type="domain" description="C2H2-type" evidence="9">
    <location>
        <begin position="669"/>
        <end position="697"/>
    </location>
</feature>
<keyword evidence="12" id="KW-1185">Reference proteome</keyword>
<dbReference type="Pfam" id="PF07776">
    <property type="entry name" value="zf-AD"/>
    <property type="match status" value="1"/>
</dbReference>
<dbReference type="PROSITE" id="PS51915">
    <property type="entry name" value="ZAD"/>
    <property type="match status" value="1"/>
</dbReference>
<dbReference type="SUPFAM" id="SSF46689">
    <property type="entry name" value="Homeodomain-like"/>
    <property type="match status" value="1"/>
</dbReference>
<evidence type="ECO:0000256" key="7">
    <source>
        <dbReference type="PROSITE-ProRule" id="PRU01263"/>
    </source>
</evidence>
<evidence type="ECO:0000256" key="1">
    <source>
        <dbReference type="ARBA" id="ARBA00004123"/>
    </source>
</evidence>
<dbReference type="InterPro" id="IPR012934">
    <property type="entry name" value="Znf_AD"/>
</dbReference>
<dbReference type="PROSITE" id="PS50157">
    <property type="entry name" value="ZINC_FINGER_C2H2_2"/>
    <property type="match status" value="10"/>
</dbReference>
<evidence type="ECO:0000259" key="9">
    <source>
        <dbReference type="PROSITE" id="PS50157"/>
    </source>
</evidence>
<dbReference type="PANTHER" id="PTHR24379">
    <property type="entry name" value="KRAB AND ZINC FINGER DOMAIN-CONTAINING"/>
    <property type="match status" value="1"/>
</dbReference>
<dbReference type="Pfam" id="PF00096">
    <property type="entry name" value="zf-C2H2"/>
    <property type="match status" value="3"/>
</dbReference>
<evidence type="ECO:0000256" key="6">
    <source>
        <dbReference type="PROSITE-ProRule" id="PRU00042"/>
    </source>
</evidence>
<dbReference type="Gene3D" id="1.10.10.60">
    <property type="entry name" value="Homeodomain-like"/>
    <property type="match status" value="1"/>
</dbReference>
<feature type="binding site" evidence="7">
    <location>
        <position position="64"/>
    </location>
    <ligand>
        <name>Zn(2+)</name>
        <dbReference type="ChEBI" id="CHEBI:29105"/>
    </ligand>
</feature>
<feature type="domain" description="C2H2-type" evidence="9">
    <location>
        <begin position="285"/>
        <end position="313"/>
    </location>
</feature>
<protein>
    <submittedName>
        <fullName evidence="11">Uncharacterized protein</fullName>
    </submittedName>
</protein>
<dbReference type="Gene3D" id="3.30.160.60">
    <property type="entry name" value="Classic Zinc Finger"/>
    <property type="match status" value="8"/>
</dbReference>
<evidence type="ECO:0000256" key="8">
    <source>
        <dbReference type="SAM" id="MobiDB-lite"/>
    </source>
</evidence>
<keyword evidence="5 7" id="KW-0862">Zinc</keyword>
<dbReference type="InterPro" id="IPR009057">
    <property type="entry name" value="Homeodomain-like_sf"/>
</dbReference>
<feature type="domain" description="C2H2-type" evidence="9">
    <location>
        <begin position="493"/>
        <end position="521"/>
    </location>
</feature>
<dbReference type="EMBL" id="OU963919">
    <property type="protein sequence ID" value="CAH0403857.1"/>
    <property type="molecule type" value="Genomic_DNA"/>
</dbReference>
<feature type="domain" description="C2H2-type" evidence="9">
    <location>
        <begin position="403"/>
        <end position="431"/>
    </location>
</feature>
<feature type="domain" description="C2H2-type" evidence="9">
    <location>
        <begin position="377"/>
        <end position="404"/>
    </location>
</feature>
<evidence type="ECO:0000313" key="11">
    <source>
        <dbReference type="EMBL" id="CAH0403857.1"/>
    </source>
</evidence>
<feature type="domain" description="ZAD" evidence="10">
    <location>
        <begin position="14"/>
        <end position="91"/>
    </location>
</feature>
<dbReference type="Proteomes" id="UP001153292">
    <property type="component" value="Chromosome 26"/>
</dbReference>
<dbReference type="SMART" id="SM00355">
    <property type="entry name" value="ZnF_C2H2"/>
    <property type="match status" value="16"/>
</dbReference>
<keyword evidence="3" id="KW-0677">Repeat</keyword>
<feature type="domain" description="C2H2-type" evidence="9">
    <location>
        <begin position="642"/>
        <end position="669"/>
    </location>
</feature>
<feature type="domain" description="C2H2-type" evidence="9">
    <location>
        <begin position="757"/>
        <end position="784"/>
    </location>
</feature>
<proteinExistence type="predicted"/>
<accession>A0ABN8B6C3</accession>
<feature type="domain" description="C2H2-type" evidence="9">
    <location>
        <begin position="433"/>
        <end position="461"/>
    </location>
</feature>
<feature type="region of interest" description="Disordered" evidence="8">
    <location>
        <begin position="159"/>
        <end position="181"/>
    </location>
</feature>
<keyword evidence="2 7" id="KW-0479">Metal-binding</keyword>
<evidence type="ECO:0000256" key="4">
    <source>
        <dbReference type="ARBA" id="ARBA00022771"/>
    </source>
</evidence>
<gene>
    <name evidence="11" type="ORF">CHILSU_LOCUS7148</name>
</gene>
<evidence type="ECO:0000256" key="5">
    <source>
        <dbReference type="ARBA" id="ARBA00022833"/>
    </source>
</evidence>
<evidence type="ECO:0000259" key="10">
    <source>
        <dbReference type="PROSITE" id="PS51915"/>
    </source>
</evidence>
<feature type="binding site" evidence="7">
    <location>
        <position position="67"/>
    </location>
    <ligand>
        <name>Zn(2+)</name>
        <dbReference type="ChEBI" id="CHEBI:29105"/>
    </ligand>
</feature>
<dbReference type="Pfam" id="PF05225">
    <property type="entry name" value="HTH_psq"/>
    <property type="match status" value="1"/>
</dbReference>
<evidence type="ECO:0000256" key="2">
    <source>
        <dbReference type="ARBA" id="ARBA00022723"/>
    </source>
</evidence>
<dbReference type="SMART" id="SM00868">
    <property type="entry name" value="zf-AD"/>
    <property type="match status" value="1"/>
</dbReference>
<feature type="binding site" evidence="7">
    <location>
        <position position="16"/>
    </location>
    <ligand>
        <name>Zn(2+)</name>
        <dbReference type="ChEBI" id="CHEBI:29105"/>
    </ligand>
</feature>
<dbReference type="SUPFAM" id="SSF57716">
    <property type="entry name" value="Glucocorticoid receptor-like (DNA-binding domain)"/>
    <property type="match status" value="1"/>
</dbReference>
<sequence>MESSSKSDISTFYGQCRCCLEYGYMKNLWTEHNSEGIREVFGEMLLETFSINWETVDELKDYICESCVIRLRDAYEFKKEVLSSQQLISEGSYDFEQDSDYKVEMLEESDELENADESEEVSMEEEQNDIEVKTDLNDTEYFEVEYLEDDETVEVKDETLIQTDTKSNTETDKPKTKWPRKKKPNEIIKQYKDYSEEDMRQCLELVRSNKMSISDASKLYGIPRKTVAGKISYVQKKKLDASWIEEDMLKRRHLIPEVKKHRHNIRVVLENSNATPFRSQAGTEFTCNYCAKAYSQPHDLKRHTLLRHRDVTKVSEVKVATGYSIKMDVTNLKCRLCREKFDLLEDLMSHLSQKHDFLIHKDVTTQMVPFKFDGDKLKCAVCSMTFNFFKSLAEHMSLHYSNFECELCGAVFITKQRYKVHEARQHSNKGRVYYCSFCPKSFANQMKTRDHERVIHINENRTKKCGYCKEKFRTVEEKLNHERSVHGGTCRLFKCCDCGQYFETHVALNAHAKKLHMKTAKYFCAYCRRDSFDDPDDLRNHSRTHKDVWLKRVDHIIRPHFQNEILRFDIEALHCVACDTPIKTWNDMFQHLREHGVELDQVYTRVVPYRLRQDSMHCALCDERFLNFGFLDSHMNSHYCNYMCSECGDTFVAETRLKHHLEIHNKGRHPCPECGKVFPLEKYMKKHYAMVHKKNKAFKCMYCDQRFHGEYERHSHVLEVHRERVRISTCELCGKTFDWRPYYMAHLRKVHSKEKKNKCRYCGKAFVTKHEVKMHEQRHTGSGKHVCKECGKNYVTNMELRLHLKKHAKESALMRRS</sequence>
<organism evidence="11 12">
    <name type="scientific">Chilo suppressalis</name>
    <name type="common">Asiatic rice borer moth</name>
    <dbReference type="NCBI Taxonomy" id="168631"/>
    <lineage>
        <taxon>Eukaryota</taxon>
        <taxon>Metazoa</taxon>
        <taxon>Ecdysozoa</taxon>
        <taxon>Arthropoda</taxon>
        <taxon>Hexapoda</taxon>
        <taxon>Insecta</taxon>
        <taxon>Pterygota</taxon>
        <taxon>Neoptera</taxon>
        <taxon>Endopterygota</taxon>
        <taxon>Lepidoptera</taxon>
        <taxon>Glossata</taxon>
        <taxon>Ditrysia</taxon>
        <taxon>Pyraloidea</taxon>
        <taxon>Crambidae</taxon>
        <taxon>Crambinae</taxon>
        <taxon>Chilo</taxon>
    </lineage>
</organism>
<keyword evidence="4 6" id="KW-0863">Zinc-finger</keyword>
<dbReference type="InterPro" id="IPR013087">
    <property type="entry name" value="Znf_C2H2_type"/>
</dbReference>
<feature type="domain" description="C2H2-type" evidence="9">
    <location>
        <begin position="728"/>
        <end position="756"/>
    </location>
</feature>
<reference evidence="11" key="1">
    <citation type="submission" date="2021-12" db="EMBL/GenBank/DDBJ databases">
        <authorList>
            <person name="King R."/>
        </authorList>
    </citation>
    <scope>NUCLEOTIDE SEQUENCE</scope>
</reference>
<dbReference type="InterPro" id="IPR036236">
    <property type="entry name" value="Znf_C2H2_sf"/>
</dbReference>
<evidence type="ECO:0000256" key="3">
    <source>
        <dbReference type="ARBA" id="ARBA00022737"/>
    </source>
</evidence>
<dbReference type="PROSITE" id="PS00028">
    <property type="entry name" value="ZINC_FINGER_C2H2_1"/>
    <property type="match status" value="11"/>
</dbReference>
<feature type="binding site" evidence="7">
    <location>
        <position position="19"/>
    </location>
    <ligand>
        <name>Zn(2+)</name>
        <dbReference type="ChEBI" id="CHEBI:29105"/>
    </ligand>
</feature>
<dbReference type="SUPFAM" id="SSF57667">
    <property type="entry name" value="beta-beta-alpha zinc fingers"/>
    <property type="match status" value="7"/>
</dbReference>